<comment type="caution">
    <text evidence="3">The sequence shown here is derived from an EMBL/GenBank/DDBJ whole genome shotgun (WGS) entry which is preliminary data.</text>
</comment>
<evidence type="ECO:0000313" key="4">
    <source>
        <dbReference type="Proteomes" id="UP001054857"/>
    </source>
</evidence>
<feature type="compositionally biased region" description="Gly residues" evidence="2">
    <location>
        <begin position="77"/>
        <end position="86"/>
    </location>
</feature>
<dbReference type="EMBL" id="BMAR01000009">
    <property type="protein sequence ID" value="GFR45350.1"/>
    <property type="molecule type" value="Genomic_DNA"/>
</dbReference>
<evidence type="ECO:0000256" key="2">
    <source>
        <dbReference type="SAM" id="MobiDB-lite"/>
    </source>
</evidence>
<gene>
    <name evidence="3" type="ORF">Agub_g6719</name>
</gene>
<dbReference type="Proteomes" id="UP001054857">
    <property type="component" value="Unassembled WGS sequence"/>
</dbReference>
<protein>
    <recommendedName>
        <fullName evidence="5">Cytochrome P450</fullName>
    </recommendedName>
</protein>
<evidence type="ECO:0000313" key="3">
    <source>
        <dbReference type="EMBL" id="GFR45350.1"/>
    </source>
</evidence>
<dbReference type="InterPro" id="IPR036396">
    <property type="entry name" value="Cyt_P450_sf"/>
</dbReference>
<name>A0AAD3HM31_9CHLO</name>
<organism evidence="3 4">
    <name type="scientific">Astrephomene gubernaculifera</name>
    <dbReference type="NCBI Taxonomy" id="47775"/>
    <lineage>
        <taxon>Eukaryota</taxon>
        <taxon>Viridiplantae</taxon>
        <taxon>Chlorophyta</taxon>
        <taxon>core chlorophytes</taxon>
        <taxon>Chlorophyceae</taxon>
        <taxon>CS clade</taxon>
        <taxon>Chlamydomonadales</taxon>
        <taxon>Astrephomenaceae</taxon>
        <taxon>Astrephomene</taxon>
    </lineage>
</organism>
<keyword evidence="4" id="KW-1185">Reference proteome</keyword>
<comment type="similarity">
    <text evidence="1">Belongs to the cytochrome P450 family.</text>
</comment>
<dbReference type="PANTHER" id="PTHR24301:SF2">
    <property type="entry name" value="THROMBOXANE-A SYNTHASE"/>
    <property type="match status" value="1"/>
</dbReference>
<dbReference type="PROSITE" id="PS00086">
    <property type="entry name" value="CYTOCHROME_P450"/>
    <property type="match status" value="1"/>
</dbReference>
<keyword evidence="1" id="KW-0479">Metal-binding</keyword>
<keyword evidence="1" id="KW-0503">Monooxygenase</keyword>
<proteinExistence type="inferred from homology"/>
<feature type="region of interest" description="Disordered" evidence="2">
    <location>
        <begin position="60"/>
        <end position="86"/>
    </location>
</feature>
<dbReference type="GO" id="GO:0020037">
    <property type="term" value="F:heme binding"/>
    <property type="evidence" value="ECO:0007669"/>
    <property type="project" value="InterPro"/>
</dbReference>
<keyword evidence="1" id="KW-0560">Oxidoreductase</keyword>
<dbReference type="Gene3D" id="1.10.630.10">
    <property type="entry name" value="Cytochrome P450"/>
    <property type="match status" value="1"/>
</dbReference>
<dbReference type="AlphaFoldDB" id="A0AAD3HM31"/>
<evidence type="ECO:0000256" key="1">
    <source>
        <dbReference type="RuleBase" id="RU000461"/>
    </source>
</evidence>
<reference evidence="3 4" key="1">
    <citation type="journal article" date="2021" name="Sci. Rep.">
        <title>Genome sequencing of the multicellular alga Astrephomene provides insights into convergent evolution of germ-soma differentiation.</title>
        <authorList>
            <person name="Yamashita S."/>
            <person name="Yamamoto K."/>
            <person name="Matsuzaki R."/>
            <person name="Suzuki S."/>
            <person name="Yamaguchi H."/>
            <person name="Hirooka S."/>
            <person name="Minakuchi Y."/>
            <person name="Miyagishima S."/>
            <person name="Kawachi M."/>
            <person name="Toyoda A."/>
            <person name="Nozaki H."/>
        </authorList>
    </citation>
    <scope>NUCLEOTIDE SEQUENCE [LARGE SCALE GENOMIC DNA]</scope>
    <source>
        <strain evidence="3 4">NIES-4017</strain>
    </source>
</reference>
<dbReference type="GO" id="GO:0004497">
    <property type="term" value="F:monooxygenase activity"/>
    <property type="evidence" value="ECO:0007669"/>
    <property type="project" value="UniProtKB-KW"/>
</dbReference>
<keyword evidence="1" id="KW-0408">Iron</keyword>
<dbReference type="Pfam" id="PF00067">
    <property type="entry name" value="p450"/>
    <property type="match status" value="1"/>
</dbReference>
<accession>A0AAD3HM31</accession>
<dbReference type="InterPro" id="IPR017972">
    <property type="entry name" value="Cyt_P450_CS"/>
</dbReference>
<evidence type="ECO:0008006" key="5">
    <source>
        <dbReference type="Google" id="ProtNLM"/>
    </source>
</evidence>
<dbReference type="GO" id="GO:0005506">
    <property type="term" value="F:iron ion binding"/>
    <property type="evidence" value="ECO:0007669"/>
    <property type="project" value="InterPro"/>
</dbReference>
<dbReference type="SUPFAM" id="SSF48264">
    <property type="entry name" value="Cytochrome P450"/>
    <property type="match status" value="1"/>
</dbReference>
<sequence length="163" mass="17451">MRLYPAGSFLVREAREDTQLGRGLVAPKGAYLTLATHALHHDPRLWPQPEAFRPERFMAHGAAAGGGGGQEAEEEQGGGGEGGGGLLGPRHPAAWAAFGMGARMCVGYKLALMVSKATLASLLRRFVFHLHPQQQLPLRTRTGLTYGPAEGVWLAVSKRDLTT</sequence>
<dbReference type="GO" id="GO:0016705">
    <property type="term" value="F:oxidoreductase activity, acting on paired donors, with incorporation or reduction of molecular oxygen"/>
    <property type="evidence" value="ECO:0007669"/>
    <property type="project" value="InterPro"/>
</dbReference>
<dbReference type="InterPro" id="IPR001128">
    <property type="entry name" value="Cyt_P450"/>
</dbReference>
<keyword evidence="1" id="KW-0349">Heme</keyword>
<dbReference type="PANTHER" id="PTHR24301">
    <property type="entry name" value="THROMBOXANE-A SYNTHASE"/>
    <property type="match status" value="1"/>
</dbReference>